<feature type="compositionally biased region" description="Low complexity" evidence="1">
    <location>
        <begin position="93"/>
        <end position="110"/>
    </location>
</feature>
<comment type="caution">
    <text evidence="2">The sequence shown here is derived from an EMBL/GenBank/DDBJ whole genome shotgun (WGS) entry which is preliminary data.</text>
</comment>
<evidence type="ECO:0000313" key="2">
    <source>
        <dbReference type="EMBL" id="TWU20073.1"/>
    </source>
</evidence>
<reference evidence="2 3" key="1">
    <citation type="submission" date="2019-02" db="EMBL/GenBank/DDBJ databases">
        <title>Deep-cultivation of Planctomycetes and their phenomic and genomic characterization uncovers novel biology.</title>
        <authorList>
            <person name="Wiegand S."/>
            <person name="Jogler M."/>
            <person name="Boedeker C."/>
            <person name="Pinto D."/>
            <person name="Vollmers J."/>
            <person name="Rivas-Marin E."/>
            <person name="Kohn T."/>
            <person name="Peeters S.H."/>
            <person name="Heuer A."/>
            <person name="Rast P."/>
            <person name="Oberbeckmann S."/>
            <person name="Bunk B."/>
            <person name="Jeske O."/>
            <person name="Meyerdierks A."/>
            <person name="Storesund J.E."/>
            <person name="Kallscheuer N."/>
            <person name="Luecker S."/>
            <person name="Lage O.M."/>
            <person name="Pohl T."/>
            <person name="Merkel B.J."/>
            <person name="Hornburger P."/>
            <person name="Mueller R.-W."/>
            <person name="Bruemmer F."/>
            <person name="Labrenz M."/>
            <person name="Spormann A.M."/>
            <person name="Op Den Camp H."/>
            <person name="Overmann J."/>
            <person name="Amann R."/>
            <person name="Jetten M.S.M."/>
            <person name="Mascher T."/>
            <person name="Medema M.H."/>
            <person name="Devos D.P."/>
            <person name="Kaster A.-K."/>
            <person name="Ovreas L."/>
            <person name="Rohde M."/>
            <person name="Galperin M.Y."/>
            <person name="Jogler C."/>
        </authorList>
    </citation>
    <scope>NUCLEOTIDE SEQUENCE [LARGE SCALE GENOMIC DNA]</scope>
    <source>
        <strain evidence="2 3">Pla144</strain>
    </source>
</reference>
<protein>
    <submittedName>
        <fullName evidence="2">Uncharacterized protein</fullName>
    </submittedName>
</protein>
<feature type="compositionally biased region" description="Polar residues" evidence="1">
    <location>
        <begin position="47"/>
        <end position="76"/>
    </location>
</feature>
<keyword evidence="3" id="KW-1185">Reference proteome</keyword>
<gene>
    <name evidence="2" type="ORF">Pla144_50260</name>
</gene>
<dbReference type="Proteomes" id="UP000318437">
    <property type="component" value="Unassembled WGS sequence"/>
</dbReference>
<evidence type="ECO:0000313" key="3">
    <source>
        <dbReference type="Proteomes" id="UP000318437"/>
    </source>
</evidence>
<dbReference type="AlphaFoldDB" id="A0A5C6C647"/>
<evidence type="ECO:0000256" key="1">
    <source>
        <dbReference type="SAM" id="MobiDB-lite"/>
    </source>
</evidence>
<dbReference type="EMBL" id="SJPS01000017">
    <property type="protein sequence ID" value="TWU20073.1"/>
    <property type="molecule type" value="Genomic_DNA"/>
</dbReference>
<accession>A0A5C6C647</accession>
<name>A0A5C6C647_9BACT</name>
<organism evidence="2 3">
    <name type="scientific">Bythopirellula polymerisocia</name>
    <dbReference type="NCBI Taxonomy" id="2528003"/>
    <lineage>
        <taxon>Bacteria</taxon>
        <taxon>Pseudomonadati</taxon>
        <taxon>Planctomycetota</taxon>
        <taxon>Planctomycetia</taxon>
        <taxon>Pirellulales</taxon>
        <taxon>Lacipirellulaceae</taxon>
        <taxon>Bythopirellula</taxon>
    </lineage>
</organism>
<dbReference type="RefSeq" id="WP_146453223.1">
    <property type="nucleotide sequence ID" value="NZ_SJPS01000017.1"/>
</dbReference>
<proteinExistence type="predicted"/>
<feature type="region of interest" description="Disordered" evidence="1">
    <location>
        <begin position="39"/>
        <end position="110"/>
    </location>
</feature>
<feature type="compositionally biased region" description="Polar residues" evidence="1">
    <location>
        <begin position="374"/>
        <end position="395"/>
    </location>
</feature>
<dbReference type="OrthoDB" id="282964at2"/>
<feature type="region of interest" description="Disordered" evidence="1">
    <location>
        <begin position="352"/>
        <end position="402"/>
    </location>
</feature>
<sequence>MSGTLLVLGFLLFGQLVDRYPAAEKTSALLLDYAAEVGSTPVEEPQQESPASGISPSVSDMFDIQTQDSVEPSSTTPEEKELRTNDSPPTSGAVAPQSSVQPPPQTTSASEPITFLENFSEPVTSSQLSGTPVTLVEVIASSPNRREQTQRVETYWDLSRAVLEYNLSLKEKIELEALRRGIAQAGPHWDQSLSQNESRERLALRAVQVAQQRMAQMLGFTREDQSPLPSDLPFVGTYNTRFAELFPQQTQRVAKEYDEYLTNASQVIVNEAKEIAAARDWMFAVSEQRSPQTDGKELLVAYELFAARRRLFVETVANYNREIVRYTEIATPGSVEPQRLVAMLIRVAGSPSSTVDPAVRRTSAEEQVNPADAGQSQPRTTAENSWHALPNNSERSILVPSR</sequence>